<reference evidence="5 6" key="1">
    <citation type="submission" date="2022-06" db="EMBL/GenBank/DDBJ databases">
        <title>Genomic Encyclopedia of Type Strains, Phase I: the one thousand microbial genomes (KMG-I) project.</title>
        <authorList>
            <person name="Kyrpides N."/>
        </authorList>
    </citation>
    <scope>NUCLEOTIDE SEQUENCE [LARGE SCALE GENOMIC DNA]</scope>
    <source>
        <strain evidence="5 6">DSM 43889</strain>
    </source>
</reference>
<dbReference type="Proteomes" id="UP000791080">
    <property type="component" value="Unassembled WGS sequence"/>
</dbReference>
<evidence type="ECO:0000259" key="4">
    <source>
        <dbReference type="Pfam" id="PF00350"/>
    </source>
</evidence>
<feature type="domain" description="Dynamin N-terminal" evidence="4">
    <location>
        <begin position="53"/>
        <end position="207"/>
    </location>
</feature>
<keyword evidence="6" id="KW-1185">Reference proteome</keyword>
<dbReference type="PANTHER" id="PTHR43681">
    <property type="entry name" value="TRANSMEMBRANE GTPASE FZO"/>
    <property type="match status" value="1"/>
</dbReference>
<keyword evidence="3" id="KW-0472">Membrane</keyword>
<dbReference type="InterPro" id="IPR027417">
    <property type="entry name" value="P-loop_NTPase"/>
</dbReference>
<accession>A0ABT1JKL7</accession>
<dbReference type="InterPro" id="IPR022812">
    <property type="entry name" value="Dynamin"/>
</dbReference>
<dbReference type="PANTHER" id="PTHR43681:SF1">
    <property type="entry name" value="SARCALUMENIN"/>
    <property type="match status" value="1"/>
</dbReference>
<evidence type="ECO:0000313" key="5">
    <source>
        <dbReference type="EMBL" id="MCP2333053.1"/>
    </source>
</evidence>
<comment type="caution">
    <text evidence="5">The sequence shown here is derived from an EMBL/GenBank/DDBJ whole genome shotgun (WGS) entry which is preliminary data.</text>
</comment>
<dbReference type="EMBL" id="AUBJ02000001">
    <property type="protein sequence ID" value="MCP2333053.1"/>
    <property type="molecule type" value="Genomic_DNA"/>
</dbReference>
<dbReference type="Pfam" id="PF00350">
    <property type="entry name" value="Dynamin_N"/>
    <property type="match status" value="1"/>
</dbReference>
<keyword evidence="3" id="KW-1133">Transmembrane helix</keyword>
<proteinExistence type="predicted"/>
<evidence type="ECO:0000256" key="2">
    <source>
        <dbReference type="SAM" id="MobiDB-lite"/>
    </source>
</evidence>
<sequence>MTGERAPSGSGVALPKLVRQTRERLVELLRSADVDAAEWVERVRGAKQPRPTVVVVGETNRGKSSLVNALLDQHDLSPVDADVATATYLRFTGGPSWSASARYGDDAAVDIPLGELRNWVCVDGTLPPGALPPRDIAVTGPAPLLTDLDLVDTPGVGGLDAIHGERAADAAAKATALLFVLDASSPLTHGELSFLRSISDRVETVVFALTKTDQYRGWREVLAADRALLAEHAPRFADADIHPVSARLSQLAASAPHAGPADMLRARSGIAELATSLVSTVAGRGNMLGEANTMRALASSLAALTARLEAEERALTTGEDEARALRRRRDELSAERRSASRGWQLRLRGELNRARVECGHEVARQVRDVQYWFRRQIDGADRAGLERLPRHVDAALRLLSARTSAMLEQRLARVTELTLAELFSPAELAMIRDQVARSTQPFVVMRPADRRQQTAEDRLLVFMGGSMGISAGLGASKLAMLPFGAAAGLAALPLVVPVVALGLGAGWWIGRVRRHGADKQHLRQWLSDALADARSTLDQVVSEQLIEAEIQLSTALDEVLGRRVNGIEEELREVDRALRMGSADRARETQRVRRTLAEVRAGAEQVDQLLARMRELGPGRGHAAQPGTSPGRPGPGPRLGGNQNCLP</sequence>
<feature type="coiled-coil region" evidence="1">
    <location>
        <begin position="294"/>
        <end position="335"/>
    </location>
</feature>
<gene>
    <name evidence="5" type="ORF">G443_003323</name>
</gene>
<evidence type="ECO:0000313" key="6">
    <source>
        <dbReference type="Proteomes" id="UP000791080"/>
    </source>
</evidence>
<dbReference type="InterPro" id="IPR045063">
    <property type="entry name" value="Dynamin_N"/>
</dbReference>
<feature type="transmembrane region" description="Helical" evidence="3">
    <location>
        <begin position="485"/>
        <end position="509"/>
    </location>
</feature>
<evidence type="ECO:0000256" key="3">
    <source>
        <dbReference type="SAM" id="Phobius"/>
    </source>
</evidence>
<dbReference type="InterPro" id="IPR051943">
    <property type="entry name" value="TRAFAC_Dynamin-like_GTPase"/>
</dbReference>
<dbReference type="PRINTS" id="PR00195">
    <property type="entry name" value="DYNAMIN"/>
</dbReference>
<keyword evidence="3" id="KW-0812">Transmembrane</keyword>
<dbReference type="RefSeq" id="WP_245588716.1">
    <property type="nucleotide sequence ID" value="NZ_AUBJ02000001.1"/>
</dbReference>
<organism evidence="5 6">
    <name type="scientific">Actinoalloteichus caeruleus DSM 43889</name>
    <dbReference type="NCBI Taxonomy" id="1120930"/>
    <lineage>
        <taxon>Bacteria</taxon>
        <taxon>Bacillati</taxon>
        <taxon>Actinomycetota</taxon>
        <taxon>Actinomycetes</taxon>
        <taxon>Pseudonocardiales</taxon>
        <taxon>Pseudonocardiaceae</taxon>
        <taxon>Actinoalloteichus</taxon>
        <taxon>Actinoalloteichus cyanogriseus</taxon>
    </lineage>
</organism>
<name>A0ABT1JKL7_ACTCY</name>
<protein>
    <submittedName>
        <fullName evidence="5">Dynamin family protein</fullName>
    </submittedName>
</protein>
<feature type="region of interest" description="Disordered" evidence="2">
    <location>
        <begin position="618"/>
        <end position="647"/>
    </location>
</feature>
<evidence type="ECO:0000256" key="1">
    <source>
        <dbReference type="SAM" id="Coils"/>
    </source>
</evidence>
<keyword evidence="1" id="KW-0175">Coiled coil</keyword>
<dbReference type="SUPFAM" id="SSF52540">
    <property type="entry name" value="P-loop containing nucleoside triphosphate hydrolases"/>
    <property type="match status" value="1"/>
</dbReference>
<dbReference type="Gene3D" id="3.40.50.300">
    <property type="entry name" value="P-loop containing nucleotide triphosphate hydrolases"/>
    <property type="match status" value="1"/>
</dbReference>